<sequence length="564" mass="59834">MSVTPDATTPPAATGAGADPWILLGVPLDASPDDIRAAYARQLEALRAHAATGHPAGAEQLAAAHQAYRTLMALAAPASATPIEAALPPLALAVKFQTFLHQDNRFTGKGTVRVEGTRFEVEARLRRPFAFARRRWSFALAEVRNAARDGDLVTFVVVGQGKPWRAVLSFADGLEAGRFFARLPDTRDDGLLTLRDSHKDFQQRLAALDRGTPVTWGLLAANLLLYLVVGLAGGGWITAAPEVLARFGGNLGPLTTDGQWWRLLSATFLHGGLGHLLGNMVALTVFGRLAERIYGSAPFAACYLLCGLVGATATLIFHADAVGVGASGAIFGVIGLLLAFLAADREFLPPSARRQLFINWAIFAGYIFIQGMGKAGTDNAAHGAGLVAGLALGFIVGNPLRRVGGGIPLLSGRMGAGALLCGLVVLAGVLAAPRLEVDYRARRELVDIARRLGEVEKQLGDTGKRLTAPGGGGTPAELLQALRTTQDGYAGLERQVLQVRTQGSEMARRRDLLLRFIRLRQDGLRAIGQGVERDDQALVLAGSAYLKEATALVPEIIQPMNLRP</sequence>
<dbReference type="GO" id="GO:0016020">
    <property type="term" value="C:membrane"/>
    <property type="evidence" value="ECO:0007669"/>
    <property type="project" value="UniProtKB-SubCell"/>
</dbReference>
<feature type="transmembrane region" description="Helical" evidence="7">
    <location>
        <begin position="214"/>
        <end position="240"/>
    </location>
</feature>
<evidence type="ECO:0000313" key="10">
    <source>
        <dbReference type="Proteomes" id="UP000323671"/>
    </source>
</evidence>
<evidence type="ECO:0000256" key="1">
    <source>
        <dbReference type="ARBA" id="ARBA00004141"/>
    </source>
</evidence>
<dbReference type="PANTHER" id="PTHR43731:SF14">
    <property type="entry name" value="PRESENILIN-ASSOCIATED RHOMBOID-LIKE PROTEIN, MITOCHONDRIAL"/>
    <property type="match status" value="1"/>
</dbReference>
<evidence type="ECO:0000256" key="7">
    <source>
        <dbReference type="SAM" id="Phobius"/>
    </source>
</evidence>
<evidence type="ECO:0000256" key="2">
    <source>
        <dbReference type="ARBA" id="ARBA00009045"/>
    </source>
</evidence>
<feature type="transmembrane region" description="Helical" evidence="7">
    <location>
        <begin position="412"/>
        <end position="432"/>
    </location>
</feature>
<dbReference type="RefSeq" id="WP_187775289.1">
    <property type="nucleotide sequence ID" value="NZ_CP022579.1"/>
</dbReference>
<evidence type="ECO:0000256" key="3">
    <source>
        <dbReference type="ARBA" id="ARBA00022692"/>
    </source>
</evidence>
<dbReference type="InterPro" id="IPR035952">
    <property type="entry name" value="Rhomboid-like_sf"/>
</dbReference>
<dbReference type="AlphaFoldDB" id="A0A5C1E687"/>
<keyword evidence="5 7" id="KW-1133">Transmembrane helix</keyword>
<dbReference type="SUPFAM" id="SSF144091">
    <property type="entry name" value="Rhomboid-like"/>
    <property type="match status" value="1"/>
</dbReference>
<dbReference type="Gene3D" id="1.20.1540.10">
    <property type="entry name" value="Rhomboid-like"/>
    <property type="match status" value="1"/>
</dbReference>
<reference evidence="9 10" key="1">
    <citation type="submission" date="2017-07" db="EMBL/GenBank/DDBJ databases">
        <title>Complete genome sequence of Oryzomicrobium terrae TPP412.</title>
        <authorList>
            <person name="Chiu L.-W."/>
            <person name="Lo K.-J."/>
            <person name="Tsai Y.-M."/>
            <person name="Lin S.-S."/>
            <person name="Kuo C.-H."/>
            <person name="Liu C.-T."/>
        </authorList>
    </citation>
    <scope>NUCLEOTIDE SEQUENCE [LARGE SCALE GENOMIC DNA]</scope>
    <source>
        <strain evidence="9 10">TPP412</strain>
    </source>
</reference>
<gene>
    <name evidence="9" type="primary">gluP</name>
    <name evidence="9" type="ORF">OTERR_06130</name>
</gene>
<evidence type="ECO:0000259" key="8">
    <source>
        <dbReference type="Pfam" id="PF01694"/>
    </source>
</evidence>
<feature type="transmembrane region" description="Helical" evidence="7">
    <location>
        <begin position="379"/>
        <end position="400"/>
    </location>
</feature>
<dbReference type="InterPro" id="IPR050925">
    <property type="entry name" value="Rhomboid_protease_S54"/>
</dbReference>
<feature type="transmembrane region" description="Helical" evidence="7">
    <location>
        <begin position="260"/>
        <end position="286"/>
    </location>
</feature>
<keyword evidence="3 7" id="KW-0812">Transmembrane</keyword>
<accession>A0A5C1E687</accession>
<keyword evidence="4" id="KW-0378">Hydrolase</keyword>
<evidence type="ECO:0000256" key="6">
    <source>
        <dbReference type="ARBA" id="ARBA00023136"/>
    </source>
</evidence>
<keyword evidence="9" id="KW-0645">Protease</keyword>
<dbReference type="KEGG" id="otr:OTERR_06130"/>
<keyword evidence="6 7" id="KW-0472">Membrane</keyword>
<evidence type="ECO:0000313" key="9">
    <source>
        <dbReference type="EMBL" id="QEL64089.1"/>
    </source>
</evidence>
<feature type="transmembrane region" description="Helical" evidence="7">
    <location>
        <begin position="356"/>
        <end position="373"/>
    </location>
</feature>
<dbReference type="Proteomes" id="UP000323671">
    <property type="component" value="Chromosome"/>
</dbReference>
<feature type="transmembrane region" description="Helical" evidence="7">
    <location>
        <begin position="324"/>
        <end position="344"/>
    </location>
</feature>
<dbReference type="PANTHER" id="PTHR43731">
    <property type="entry name" value="RHOMBOID PROTEASE"/>
    <property type="match status" value="1"/>
</dbReference>
<dbReference type="GO" id="GO:0004252">
    <property type="term" value="F:serine-type endopeptidase activity"/>
    <property type="evidence" value="ECO:0007669"/>
    <property type="project" value="InterPro"/>
</dbReference>
<evidence type="ECO:0000256" key="5">
    <source>
        <dbReference type="ARBA" id="ARBA00022989"/>
    </source>
</evidence>
<proteinExistence type="inferred from homology"/>
<dbReference type="Pfam" id="PF01694">
    <property type="entry name" value="Rhomboid"/>
    <property type="match status" value="1"/>
</dbReference>
<organism evidence="9 10">
    <name type="scientific">Oryzomicrobium terrae</name>
    <dbReference type="NCBI Taxonomy" id="1735038"/>
    <lineage>
        <taxon>Bacteria</taxon>
        <taxon>Pseudomonadati</taxon>
        <taxon>Pseudomonadota</taxon>
        <taxon>Betaproteobacteria</taxon>
        <taxon>Rhodocyclales</taxon>
        <taxon>Rhodocyclaceae</taxon>
        <taxon>Oryzomicrobium</taxon>
    </lineage>
</organism>
<protein>
    <submittedName>
        <fullName evidence="9">Rhomboid protease GluP</fullName>
    </submittedName>
</protein>
<comment type="similarity">
    <text evidence="2">Belongs to the peptidase S54 family.</text>
</comment>
<dbReference type="GO" id="GO:0006508">
    <property type="term" value="P:proteolysis"/>
    <property type="evidence" value="ECO:0007669"/>
    <property type="project" value="UniProtKB-KW"/>
</dbReference>
<evidence type="ECO:0000256" key="4">
    <source>
        <dbReference type="ARBA" id="ARBA00022801"/>
    </source>
</evidence>
<dbReference type="EMBL" id="CP022579">
    <property type="protein sequence ID" value="QEL64089.1"/>
    <property type="molecule type" value="Genomic_DNA"/>
</dbReference>
<feature type="domain" description="Peptidase S54 rhomboid" evidence="8">
    <location>
        <begin position="258"/>
        <end position="397"/>
    </location>
</feature>
<comment type="subcellular location">
    <subcellularLocation>
        <location evidence="1">Membrane</location>
        <topology evidence="1">Multi-pass membrane protein</topology>
    </subcellularLocation>
</comment>
<keyword evidence="10" id="KW-1185">Reference proteome</keyword>
<dbReference type="InterPro" id="IPR022764">
    <property type="entry name" value="Peptidase_S54_rhomboid_dom"/>
</dbReference>
<feature type="transmembrane region" description="Helical" evidence="7">
    <location>
        <begin position="298"/>
        <end position="318"/>
    </location>
</feature>
<name>A0A5C1E687_9RHOO</name>